<comment type="caution">
    <text evidence="1">The sequence shown here is derived from an EMBL/GenBank/DDBJ whole genome shotgun (WGS) entry which is preliminary data.</text>
</comment>
<evidence type="ECO:0000313" key="2">
    <source>
        <dbReference type="Proteomes" id="UP000054262"/>
    </source>
</evidence>
<dbReference type="OrthoDB" id="5007705at2"/>
<name>A0P6V4_9PROT</name>
<sequence>MKSCPKCKSNMIIEMVYGLLSDEMSDAVGSNKIDLGASTIDPSSPEFKCRSCGEEFGGLGKFLNDEFIQDDL</sequence>
<gene>
    <name evidence="1" type="ORF">MB2181_04285</name>
</gene>
<evidence type="ECO:0000313" key="1">
    <source>
        <dbReference type="EMBL" id="EAV47264.1"/>
    </source>
</evidence>
<dbReference type="AlphaFoldDB" id="A0P6V4"/>
<organism evidence="1 2">
    <name type="scientific">Methylophilales bacterium HTCC2181</name>
    <dbReference type="NCBI Taxonomy" id="383631"/>
    <lineage>
        <taxon>Bacteria</taxon>
        <taxon>Pseudomonadati</taxon>
        <taxon>Pseudomonadota</taxon>
        <taxon>Betaproteobacteria</taxon>
        <taxon>Nitrosomonadales</taxon>
        <taxon>OM43 clade</taxon>
    </lineage>
</organism>
<reference evidence="1 2" key="1">
    <citation type="submission" date="2006-11" db="EMBL/GenBank/DDBJ databases">
        <authorList>
            <person name="Giovannoni S."/>
            <person name="Vergin K."/>
            <person name="Ferriera S."/>
            <person name="Johnson J."/>
            <person name="Kravitz S."/>
            <person name="Beeson K."/>
            <person name="Sutton G."/>
            <person name="Rogers Y.-H."/>
            <person name="Friedman R."/>
            <person name="Frazier M."/>
            <person name="Venter J.C."/>
        </authorList>
    </citation>
    <scope>NUCLEOTIDE SEQUENCE [LARGE SCALE GENOMIC DNA]</scope>
    <source>
        <strain evidence="1 2">HTCC2181</strain>
    </source>
</reference>
<accession>A0P6V4</accession>
<keyword evidence="2" id="KW-1185">Reference proteome</keyword>
<dbReference type="EMBL" id="AAUX01000001">
    <property type="protein sequence ID" value="EAV47264.1"/>
    <property type="molecule type" value="Genomic_DNA"/>
</dbReference>
<dbReference type="Proteomes" id="UP000054262">
    <property type="component" value="Unassembled WGS sequence"/>
</dbReference>
<proteinExistence type="predicted"/>
<protein>
    <submittedName>
        <fullName evidence="1">Uncharacterized protein</fullName>
    </submittedName>
</protein>